<dbReference type="Gene3D" id="6.10.250.440">
    <property type="match status" value="1"/>
</dbReference>
<proteinExistence type="predicted"/>
<evidence type="ECO:0000313" key="2">
    <source>
        <dbReference type="Proteomes" id="UP000525078"/>
    </source>
</evidence>
<reference evidence="1 2" key="1">
    <citation type="journal article" date="2020" name="bioRxiv">
        <title>Sequence and annotation of 42 cannabis genomes reveals extensive copy number variation in cannabinoid synthesis and pathogen resistance genes.</title>
        <authorList>
            <person name="Mckernan K.J."/>
            <person name="Helbert Y."/>
            <person name="Kane L.T."/>
            <person name="Ebling H."/>
            <person name="Zhang L."/>
            <person name="Liu B."/>
            <person name="Eaton Z."/>
            <person name="Mclaughlin S."/>
            <person name="Kingan S."/>
            <person name="Baybayan P."/>
            <person name="Concepcion G."/>
            <person name="Jordan M."/>
            <person name="Riva A."/>
            <person name="Barbazuk W."/>
            <person name="Harkins T."/>
        </authorList>
    </citation>
    <scope>NUCLEOTIDE SEQUENCE [LARGE SCALE GENOMIC DNA]</scope>
    <source>
        <strain evidence="2">cv. Jamaican Lion 4</strain>
        <tissue evidence="1">Leaf</tissue>
    </source>
</reference>
<gene>
    <name evidence="1" type="ORF">F8388_011506</name>
</gene>
<dbReference type="Proteomes" id="UP000525078">
    <property type="component" value="Unassembled WGS sequence"/>
</dbReference>
<dbReference type="EMBL" id="JAATIP010000078">
    <property type="protein sequence ID" value="KAF4377753.1"/>
    <property type="molecule type" value="Genomic_DNA"/>
</dbReference>
<organism evidence="1 2">
    <name type="scientific">Cannabis sativa</name>
    <name type="common">Hemp</name>
    <name type="synonym">Marijuana</name>
    <dbReference type="NCBI Taxonomy" id="3483"/>
    <lineage>
        <taxon>Eukaryota</taxon>
        <taxon>Viridiplantae</taxon>
        <taxon>Streptophyta</taxon>
        <taxon>Embryophyta</taxon>
        <taxon>Tracheophyta</taxon>
        <taxon>Spermatophyta</taxon>
        <taxon>Magnoliopsida</taxon>
        <taxon>eudicotyledons</taxon>
        <taxon>Gunneridae</taxon>
        <taxon>Pentapetalae</taxon>
        <taxon>rosids</taxon>
        <taxon>fabids</taxon>
        <taxon>Rosales</taxon>
        <taxon>Cannabaceae</taxon>
        <taxon>Cannabis</taxon>
    </lineage>
</organism>
<accession>A0A7J6G429</accession>
<name>A0A7J6G429_CANSA</name>
<sequence>MPKIGFPLLQNPLLPKKTTMRASTLPTMGSLGDGLQAEFMESAMAGSTSFSTPEGEVNSLMQQVADDYSLEVSVGQPQPGAHAVPTKETEKVHEDNLSRRLAELKAKVINTMIDTFSSIFFNHSKQFCDIIESSSEEEDLTI</sequence>
<dbReference type="AlphaFoldDB" id="A0A7J6G429"/>
<comment type="caution">
    <text evidence="1">The sequence shown here is derived from an EMBL/GenBank/DDBJ whole genome shotgun (WGS) entry which is preliminary data.</text>
</comment>
<protein>
    <submittedName>
        <fullName evidence="1">Uncharacterized protein</fullName>
    </submittedName>
</protein>
<evidence type="ECO:0000313" key="1">
    <source>
        <dbReference type="EMBL" id="KAF4377753.1"/>
    </source>
</evidence>